<evidence type="ECO:0000313" key="1">
    <source>
        <dbReference type="Proteomes" id="UP000887565"/>
    </source>
</evidence>
<sequence length="71" mass="8365">MNIVRLAVADNTFLDWNFAVPNTTDFDLLIMQHGCTYYAQRMVKPLDSSFNVLEHRDPKNFMALRSRQKEE</sequence>
<dbReference type="AlphaFoldDB" id="A0A915K9N7"/>
<accession>A0A915K9N7</accession>
<protein>
    <submittedName>
        <fullName evidence="2">Uncharacterized protein</fullName>
    </submittedName>
</protein>
<proteinExistence type="predicted"/>
<dbReference type="Proteomes" id="UP000887565">
    <property type="component" value="Unplaced"/>
</dbReference>
<keyword evidence="1" id="KW-1185">Reference proteome</keyword>
<reference evidence="2" key="1">
    <citation type="submission" date="2022-11" db="UniProtKB">
        <authorList>
            <consortium name="WormBaseParasite"/>
        </authorList>
    </citation>
    <scope>IDENTIFICATION</scope>
</reference>
<evidence type="ECO:0000313" key="2">
    <source>
        <dbReference type="WBParaSite" id="nRc.2.0.1.t35412-RA"/>
    </source>
</evidence>
<dbReference type="WBParaSite" id="nRc.2.0.1.t35412-RA">
    <property type="protein sequence ID" value="nRc.2.0.1.t35412-RA"/>
    <property type="gene ID" value="nRc.2.0.1.g35412"/>
</dbReference>
<name>A0A915K9N7_ROMCU</name>
<organism evidence="1 2">
    <name type="scientific">Romanomermis culicivorax</name>
    <name type="common">Nematode worm</name>
    <dbReference type="NCBI Taxonomy" id="13658"/>
    <lineage>
        <taxon>Eukaryota</taxon>
        <taxon>Metazoa</taxon>
        <taxon>Ecdysozoa</taxon>
        <taxon>Nematoda</taxon>
        <taxon>Enoplea</taxon>
        <taxon>Dorylaimia</taxon>
        <taxon>Mermithida</taxon>
        <taxon>Mermithoidea</taxon>
        <taxon>Mermithidae</taxon>
        <taxon>Romanomermis</taxon>
    </lineage>
</organism>